<name>A0ABT3CY43_9BACT</name>
<evidence type="ECO:0000259" key="6">
    <source>
        <dbReference type="Pfam" id="PF25954"/>
    </source>
</evidence>
<dbReference type="Gene3D" id="2.40.420.20">
    <property type="match status" value="1"/>
</dbReference>
<dbReference type="InterPro" id="IPR045800">
    <property type="entry name" value="HMBD"/>
</dbReference>
<feature type="domain" description="CusB-like beta-barrel" evidence="6">
    <location>
        <begin position="246"/>
        <end position="320"/>
    </location>
</feature>
<evidence type="ECO:0000313" key="8">
    <source>
        <dbReference type="EMBL" id="MCV9388562.1"/>
    </source>
</evidence>
<gene>
    <name evidence="8" type="ORF">N7U62_17890</name>
</gene>
<dbReference type="Gene3D" id="2.40.30.170">
    <property type="match status" value="1"/>
</dbReference>
<evidence type="ECO:0000259" key="4">
    <source>
        <dbReference type="Pfam" id="PF19335"/>
    </source>
</evidence>
<comment type="similarity">
    <text evidence="1">Belongs to the membrane fusion protein (MFP) (TC 8.A.1) family.</text>
</comment>
<feature type="domain" description="CzcB-like C-terminal circularly permuted SH3-like" evidence="7">
    <location>
        <begin position="330"/>
        <end position="393"/>
    </location>
</feature>
<protein>
    <submittedName>
        <fullName evidence="8">Efflux RND transporter periplasmic adaptor subunit</fullName>
    </submittedName>
</protein>
<dbReference type="Pfam" id="PF25975">
    <property type="entry name" value="CzcB_C"/>
    <property type="match status" value="1"/>
</dbReference>
<organism evidence="8 9">
    <name type="scientific">Reichenbachiella ulvae</name>
    <dbReference type="NCBI Taxonomy" id="2980104"/>
    <lineage>
        <taxon>Bacteria</taxon>
        <taxon>Pseudomonadati</taxon>
        <taxon>Bacteroidota</taxon>
        <taxon>Cytophagia</taxon>
        <taxon>Cytophagales</taxon>
        <taxon>Reichenbachiellaceae</taxon>
        <taxon>Reichenbachiella</taxon>
    </lineage>
</organism>
<evidence type="ECO:0000259" key="7">
    <source>
        <dbReference type="Pfam" id="PF25975"/>
    </source>
</evidence>
<accession>A0ABT3CY43</accession>
<dbReference type="InterPro" id="IPR006143">
    <property type="entry name" value="RND_pump_MFP"/>
</dbReference>
<dbReference type="EMBL" id="JAOYOD010000001">
    <property type="protein sequence ID" value="MCV9388562.1"/>
    <property type="molecule type" value="Genomic_DNA"/>
</dbReference>
<evidence type="ECO:0000259" key="5">
    <source>
        <dbReference type="Pfam" id="PF25869"/>
    </source>
</evidence>
<dbReference type="Pfam" id="PF19335">
    <property type="entry name" value="HMBD"/>
    <property type="match status" value="1"/>
</dbReference>
<reference evidence="8 9" key="1">
    <citation type="submission" date="2022-10" db="EMBL/GenBank/DDBJ databases">
        <title>Comparative genomics and taxonomic characterization of three novel marine species of genus Reichenbachiella exhibiting antioxidant and polysaccharide degradation activities.</title>
        <authorList>
            <person name="Muhammad N."/>
            <person name="Lee Y.-J."/>
            <person name="Ko J."/>
            <person name="Kim S.-G."/>
        </authorList>
    </citation>
    <scope>NUCLEOTIDE SEQUENCE [LARGE SCALE GENOMIC DNA]</scope>
    <source>
        <strain evidence="8 9">ABR2-5</strain>
    </source>
</reference>
<feature type="domain" description="Heavy metal binding" evidence="4">
    <location>
        <begin position="46"/>
        <end position="72"/>
    </location>
</feature>
<dbReference type="Pfam" id="PF25869">
    <property type="entry name" value="3HB_CusB"/>
    <property type="match status" value="1"/>
</dbReference>
<dbReference type="PANTHER" id="PTHR30097">
    <property type="entry name" value="CATION EFFLUX SYSTEM PROTEIN CUSB"/>
    <property type="match status" value="1"/>
</dbReference>
<dbReference type="Pfam" id="PF25954">
    <property type="entry name" value="Beta-barrel_RND_2"/>
    <property type="match status" value="1"/>
</dbReference>
<dbReference type="InterPro" id="IPR021782">
    <property type="entry name" value="DUF3347"/>
</dbReference>
<evidence type="ECO:0000256" key="2">
    <source>
        <dbReference type="ARBA" id="ARBA00022448"/>
    </source>
</evidence>
<dbReference type="InterPro" id="IPR058791">
    <property type="entry name" value="3HB_CusB"/>
</dbReference>
<feature type="domain" description="CusB-like three alpha-helical bundle" evidence="5">
    <location>
        <begin position="158"/>
        <end position="206"/>
    </location>
</feature>
<dbReference type="SUPFAM" id="SSF111369">
    <property type="entry name" value="HlyD-like secretion proteins"/>
    <property type="match status" value="1"/>
</dbReference>
<comment type="caution">
    <text evidence="8">The sequence shown here is derived from an EMBL/GenBank/DDBJ whole genome shotgun (WGS) entry which is preliminary data.</text>
</comment>
<dbReference type="RefSeq" id="WP_264139436.1">
    <property type="nucleotide sequence ID" value="NZ_JAOYOD010000001.1"/>
</dbReference>
<proteinExistence type="inferred from homology"/>
<evidence type="ECO:0000259" key="3">
    <source>
        <dbReference type="Pfam" id="PF11827"/>
    </source>
</evidence>
<dbReference type="Proteomes" id="UP001300692">
    <property type="component" value="Unassembled WGS sequence"/>
</dbReference>
<evidence type="ECO:0000256" key="1">
    <source>
        <dbReference type="ARBA" id="ARBA00009477"/>
    </source>
</evidence>
<sequence>MNQVNNKIIGAAVLALALGLGLGWFLFSTDQKVEEVHTHESKSEEWTCSMHPQIRQSEPGQCPICGMDLIPVGSEGASESYAIKMSPTAMQLADVQTAIVQKQTATKELRLSGKVQVNEQSTATQTSHMSGRLESLRVNTTGEYVSKGQVIASLYSPELVAAQRELFEAQKMKDKHPELFEAAQQKLLNWKLSKRQIDQILKAGKPMDQLPILADKNGIVIAKKANQGDYVKEGQALYDLANLNSLWVLFDVYEQDMPWVKQGDSIRFEVSSLPGKKFEGRVNFIDPVINPQTRVAQARVVVSNPDQQLKPEMFVTGWLNSPLSDQTEQIAIPKSAVMWTGKRSVVYVKESDSESVQFASRKVTLGSSLGDSYVILEGLEVGEEIAVHGTFSIDAAAQLAGKPSMMNAREEESVAEEKPITTQSLSEEGKRALQPLIRNYLDIKSALADDDFARAQSESSTFSKKLSEVEMKVFKGESHMTWMESQTVLMPIARALAASSDITSLRNQFIQLSDEMIELVQIFQPYNEALYIQHCPMANSNQGADWISSEKEILNPYYGASMLKCGEVKQEITKN</sequence>
<dbReference type="PANTHER" id="PTHR30097:SF15">
    <property type="entry name" value="CATION EFFLUX SYSTEM PROTEIN CUSB"/>
    <property type="match status" value="1"/>
</dbReference>
<dbReference type="InterPro" id="IPR058649">
    <property type="entry name" value="CzcB_C"/>
</dbReference>
<evidence type="ECO:0000313" key="9">
    <source>
        <dbReference type="Proteomes" id="UP001300692"/>
    </source>
</evidence>
<dbReference type="InterPro" id="IPR058792">
    <property type="entry name" value="Beta-barrel_RND_2"/>
</dbReference>
<dbReference type="InterPro" id="IPR051909">
    <property type="entry name" value="MFP_Cation_Efflux"/>
</dbReference>
<keyword evidence="2" id="KW-0813">Transport</keyword>
<dbReference type="NCBIfam" id="TIGR01730">
    <property type="entry name" value="RND_mfp"/>
    <property type="match status" value="1"/>
</dbReference>
<dbReference type="Pfam" id="PF11827">
    <property type="entry name" value="DUF3347"/>
    <property type="match status" value="1"/>
</dbReference>
<keyword evidence="9" id="KW-1185">Reference proteome</keyword>
<feature type="domain" description="DUF3347" evidence="3">
    <location>
        <begin position="437"/>
        <end position="526"/>
    </location>
</feature>